<evidence type="ECO:0000256" key="4">
    <source>
        <dbReference type="ARBA" id="ARBA00011529"/>
    </source>
</evidence>
<dbReference type="InterPro" id="IPR050811">
    <property type="entry name" value="Phosphate_ABC_transporter"/>
</dbReference>
<dbReference type="PANTHER" id="PTHR30570:SF4">
    <property type="entry name" value="PHOSPHATE-BINDING PROTEIN PSTS 1"/>
    <property type="match status" value="1"/>
</dbReference>
<evidence type="ECO:0000256" key="12">
    <source>
        <dbReference type="RuleBase" id="RU367119"/>
    </source>
</evidence>
<evidence type="ECO:0000256" key="10">
    <source>
        <dbReference type="ARBA" id="ARBA00023139"/>
    </source>
</evidence>
<comment type="function">
    <text evidence="1">Part of the ABC transporter complex PstSACB involved in phosphate import.</text>
</comment>
<keyword evidence="15" id="KW-1185">Reference proteome</keyword>
<sequence>MKKKLMKRLIVFVTVAVVAGSFIGCGKDTSNIEKEKSPNSGEIMVLGSSALQPLAEVAAKDFMEKNTDAIINVQGGGSGAGIKGVLEGSCDIGNSDVTADVKFGDQEKVKDLVDHKVCGIGFAVVVSKDVTIDSLTKEQIKDIFQGNITNWSQVGGTDKEIVLIHRKSSSGTRLTFVDKIMDGEKEDSSIGITKPESGAVREAVKVTEGSISYLALSYLSEDVMRDVKPISLNGVEPSNDNVTKGDYPFWSYEHMYTLGEAEGVEKSFIDYMISEENEKNVEALGYIPMSKLK</sequence>
<evidence type="ECO:0000256" key="7">
    <source>
        <dbReference type="ARBA" id="ARBA00022592"/>
    </source>
</evidence>
<evidence type="ECO:0000256" key="1">
    <source>
        <dbReference type="ARBA" id="ARBA00002841"/>
    </source>
</evidence>
<evidence type="ECO:0000256" key="6">
    <source>
        <dbReference type="ARBA" id="ARBA00022475"/>
    </source>
</evidence>
<feature type="chain" id="PRO_5039963477" description="Phosphate-binding protein" evidence="12">
    <location>
        <begin position="20"/>
        <end position="293"/>
    </location>
</feature>
<keyword evidence="9" id="KW-0472">Membrane</keyword>
<comment type="caution">
    <text evidence="14">The sequence shown here is derived from an EMBL/GenBank/DDBJ whole genome shotgun (WGS) entry which is preliminary data.</text>
</comment>
<dbReference type="GO" id="GO:0006817">
    <property type="term" value="P:phosphate ion transport"/>
    <property type="evidence" value="ECO:0007669"/>
    <property type="project" value="UniProtKB-UniRule"/>
</dbReference>
<dbReference type="EMBL" id="JAGSOJ010000003">
    <property type="protein sequence ID" value="MCM1990892.1"/>
    <property type="molecule type" value="Genomic_DNA"/>
</dbReference>
<dbReference type="PANTHER" id="PTHR30570">
    <property type="entry name" value="PERIPLASMIC PHOSPHATE BINDING COMPONENT OF PHOSPHATE ABC TRANSPORTER"/>
    <property type="match status" value="1"/>
</dbReference>
<dbReference type="SUPFAM" id="SSF53850">
    <property type="entry name" value="Periplasmic binding protein-like II"/>
    <property type="match status" value="1"/>
</dbReference>
<accession>A0A9J6P3F2</accession>
<keyword evidence="8 12" id="KW-0732">Signal</keyword>
<evidence type="ECO:0000256" key="11">
    <source>
        <dbReference type="ARBA" id="ARBA00023288"/>
    </source>
</evidence>
<keyword evidence="7 12" id="KW-0592">Phosphate transport</keyword>
<dbReference type="CDD" id="cd13653">
    <property type="entry name" value="PBP2_phosphate_like_1"/>
    <property type="match status" value="1"/>
</dbReference>
<feature type="domain" description="PBP" evidence="13">
    <location>
        <begin position="35"/>
        <end position="276"/>
    </location>
</feature>
<keyword evidence="6 12" id="KW-1003">Cell membrane</keyword>
<feature type="signal peptide" evidence="12">
    <location>
        <begin position="1"/>
        <end position="19"/>
    </location>
</feature>
<name>A0A9J6P3F2_9CLOT</name>
<keyword evidence="11 12" id="KW-0449">Lipoprotein</keyword>
<dbReference type="GO" id="GO:0042301">
    <property type="term" value="F:phosphate ion binding"/>
    <property type="evidence" value="ECO:0007669"/>
    <property type="project" value="UniProtKB-UniRule"/>
</dbReference>
<reference evidence="14" key="2">
    <citation type="submission" date="2021-04" db="EMBL/GenBank/DDBJ databases">
        <authorList>
            <person name="Dong X."/>
        </authorList>
    </citation>
    <scope>NUCLEOTIDE SEQUENCE</scope>
    <source>
        <strain evidence="14">ZWT</strain>
    </source>
</reference>
<dbReference type="GO" id="GO:0005886">
    <property type="term" value="C:plasma membrane"/>
    <property type="evidence" value="ECO:0007669"/>
    <property type="project" value="UniProtKB-SubCell"/>
</dbReference>
<comment type="function">
    <text evidence="12">Involved in the system for phosphate transport across the cytoplasmic membrane.</text>
</comment>
<comment type="subunit">
    <text evidence="4 12">The complex is composed of two ATP-binding proteins (PstB), two transmembrane proteins (PstC and PstA) and a solute-binding protein (PstS).</text>
</comment>
<dbReference type="PROSITE" id="PS51257">
    <property type="entry name" value="PROKAR_LIPOPROTEIN"/>
    <property type="match status" value="1"/>
</dbReference>
<protein>
    <recommendedName>
        <fullName evidence="12">Phosphate-binding protein</fullName>
    </recommendedName>
</protein>
<evidence type="ECO:0000259" key="13">
    <source>
        <dbReference type="Pfam" id="PF12849"/>
    </source>
</evidence>
<dbReference type="Pfam" id="PF12849">
    <property type="entry name" value="PBP_like_2"/>
    <property type="match status" value="1"/>
</dbReference>
<keyword evidence="5 12" id="KW-0813">Transport</keyword>
<gene>
    <name evidence="14" type="ORF">KDK92_14265</name>
</gene>
<dbReference type="RefSeq" id="WP_250860004.1">
    <property type="nucleotide sequence ID" value="NZ_JAGSOJ010000003.1"/>
</dbReference>
<dbReference type="InterPro" id="IPR011862">
    <property type="entry name" value="Phos-bd"/>
</dbReference>
<dbReference type="NCBIfam" id="TIGR02136">
    <property type="entry name" value="ptsS_2"/>
    <property type="match status" value="1"/>
</dbReference>
<proteinExistence type="inferred from homology"/>
<evidence type="ECO:0000256" key="9">
    <source>
        <dbReference type="ARBA" id="ARBA00023136"/>
    </source>
</evidence>
<dbReference type="AlphaFoldDB" id="A0A9J6P3F2"/>
<evidence type="ECO:0000256" key="8">
    <source>
        <dbReference type="ARBA" id="ARBA00022729"/>
    </source>
</evidence>
<dbReference type="InterPro" id="IPR024370">
    <property type="entry name" value="PBP_domain"/>
</dbReference>
<comment type="similarity">
    <text evidence="3 12">Belongs to the PstS family.</text>
</comment>
<keyword evidence="10 12" id="KW-0564">Palmitate</keyword>
<evidence type="ECO:0000313" key="14">
    <source>
        <dbReference type="EMBL" id="MCM1990892.1"/>
    </source>
</evidence>
<dbReference type="Proteomes" id="UP001056429">
    <property type="component" value="Unassembled WGS sequence"/>
</dbReference>
<evidence type="ECO:0000256" key="3">
    <source>
        <dbReference type="ARBA" id="ARBA00008725"/>
    </source>
</evidence>
<evidence type="ECO:0000256" key="2">
    <source>
        <dbReference type="ARBA" id="ARBA00004193"/>
    </source>
</evidence>
<dbReference type="Gene3D" id="3.40.190.10">
    <property type="entry name" value="Periplasmic binding protein-like II"/>
    <property type="match status" value="2"/>
</dbReference>
<reference evidence="14" key="1">
    <citation type="journal article" date="2021" name="mSystems">
        <title>Bacteria and Archaea Synergistically Convert Glycine Betaine to Biogenic Methane in the Formosa Cold Seep of the South China Sea.</title>
        <authorList>
            <person name="Li L."/>
            <person name="Zhang W."/>
            <person name="Zhang S."/>
            <person name="Song L."/>
            <person name="Sun Q."/>
            <person name="Zhang H."/>
            <person name="Xiang H."/>
            <person name="Dong X."/>
        </authorList>
    </citation>
    <scope>NUCLEOTIDE SEQUENCE</scope>
    <source>
        <strain evidence="14">ZWT</strain>
    </source>
</reference>
<comment type="subcellular location">
    <subcellularLocation>
        <location evidence="2 12">Cell membrane</location>
        <topology evidence="2 12">Lipid-anchor</topology>
    </subcellularLocation>
</comment>
<organism evidence="14 15">
    <name type="scientific">Oceanirhabdus seepicola</name>
    <dbReference type="NCBI Taxonomy" id="2828781"/>
    <lineage>
        <taxon>Bacteria</taxon>
        <taxon>Bacillati</taxon>
        <taxon>Bacillota</taxon>
        <taxon>Clostridia</taxon>
        <taxon>Eubacteriales</taxon>
        <taxon>Clostridiaceae</taxon>
        <taxon>Oceanirhabdus</taxon>
    </lineage>
</organism>
<evidence type="ECO:0000313" key="15">
    <source>
        <dbReference type="Proteomes" id="UP001056429"/>
    </source>
</evidence>
<evidence type="ECO:0000256" key="5">
    <source>
        <dbReference type="ARBA" id="ARBA00022448"/>
    </source>
</evidence>